<dbReference type="OrthoDB" id="9899823at2"/>
<proteinExistence type="predicted"/>
<accession>A0A1M5CD70</accession>
<protein>
    <recommendedName>
        <fullName evidence="3">Spo0E like sporulation regulatory protein</fullName>
    </recommendedName>
</protein>
<dbReference type="Proteomes" id="UP000184196">
    <property type="component" value="Unassembled WGS sequence"/>
</dbReference>
<sequence>MLELGRVILQLEKARRKMLATDQNDKEKLLAASRKVDELVLEYYRAKLSENREVKSHTDPNS</sequence>
<dbReference type="EMBL" id="FQUW01000036">
    <property type="protein sequence ID" value="SHF52659.1"/>
    <property type="molecule type" value="Genomic_DNA"/>
</dbReference>
<evidence type="ECO:0000313" key="1">
    <source>
        <dbReference type="EMBL" id="SHF52659.1"/>
    </source>
</evidence>
<reference evidence="2" key="1">
    <citation type="submission" date="2016-11" db="EMBL/GenBank/DDBJ databases">
        <authorList>
            <person name="Varghese N."/>
            <person name="Submissions S."/>
        </authorList>
    </citation>
    <scope>NUCLEOTIDE SEQUENCE [LARGE SCALE GENOMIC DNA]</scope>
    <source>
        <strain evidence="2">DSM 11792</strain>
    </source>
</reference>
<evidence type="ECO:0000313" key="2">
    <source>
        <dbReference type="Proteomes" id="UP000184196"/>
    </source>
</evidence>
<dbReference type="AlphaFoldDB" id="A0A1M5CD70"/>
<name>A0A1M5CD70_9FIRM</name>
<gene>
    <name evidence="1" type="ORF">SAMN02745218_02501</name>
</gene>
<keyword evidence="2" id="KW-1185">Reference proteome</keyword>
<evidence type="ECO:0008006" key="3">
    <source>
        <dbReference type="Google" id="ProtNLM"/>
    </source>
</evidence>
<organism evidence="1 2">
    <name type="scientific">Desulfofundulus australicus DSM 11792</name>
    <dbReference type="NCBI Taxonomy" id="1121425"/>
    <lineage>
        <taxon>Bacteria</taxon>
        <taxon>Bacillati</taxon>
        <taxon>Bacillota</taxon>
        <taxon>Clostridia</taxon>
        <taxon>Eubacteriales</taxon>
        <taxon>Peptococcaceae</taxon>
        <taxon>Desulfofundulus</taxon>
    </lineage>
</organism>